<accession>E3SZM3</accession>
<sequence length="50" mass="6180">MFTLKKRLEEATRHLQPHRTSPAELTGTSYTMTWINENLHRHRCWKIRRF</sequence>
<reference evidence="1" key="1">
    <citation type="submission" date="2009-10" db="EMBL/GenBank/DDBJ databases">
        <title>The highest antimicrobial peptides diversity, skin antimicrobial peptides peptidomics of Amphibian, Rana andersonii.</title>
        <authorList>
            <person name="Yang X."/>
            <person name="Liang X."/>
            <person name="Zhang Y."/>
            <person name="Lee W.-H."/>
        </authorList>
    </citation>
    <scope>NUCLEOTIDE SEQUENCE</scope>
    <source>
        <tissue evidence="1">Skin</tissue>
    </source>
</reference>
<evidence type="ECO:0000313" key="1">
    <source>
        <dbReference type="EMBL" id="ADP06158.1"/>
    </source>
</evidence>
<name>E3SZM3_ODOAN</name>
<organism evidence="1">
    <name type="scientific">Odorrana andersonii</name>
    <name type="common">Golden crossband frog</name>
    <name type="synonym">Rana andersonii</name>
    <dbReference type="NCBI Taxonomy" id="369514"/>
    <lineage>
        <taxon>Eukaryota</taxon>
        <taxon>Metazoa</taxon>
        <taxon>Chordata</taxon>
        <taxon>Craniata</taxon>
        <taxon>Vertebrata</taxon>
        <taxon>Euteleostomi</taxon>
        <taxon>Amphibia</taxon>
        <taxon>Batrachia</taxon>
        <taxon>Anura</taxon>
        <taxon>Neobatrachia</taxon>
        <taxon>Ranoidea</taxon>
        <taxon>Ranidae</taxon>
        <taxon>Odorrana</taxon>
    </lineage>
</organism>
<proteinExistence type="evidence at transcript level"/>
<protein>
    <submittedName>
        <fullName evidence="1">Andersonin-9 peptide</fullName>
    </submittedName>
</protein>
<dbReference type="AlphaFoldDB" id="E3SZM3"/>
<dbReference type="EMBL" id="GU134093">
    <property type="protein sequence ID" value="ADP06158.1"/>
    <property type="molecule type" value="mRNA"/>
</dbReference>